<feature type="region of interest" description="Disordered" evidence="1">
    <location>
        <begin position="422"/>
        <end position="450"/>
    </location>
</feature>
<feature type="compositionally biased region" description="Polar residues" evidence="1">
    <location>
        <begin position="1240"/>
        <end position="1249"/>
    </location>
</feature>
<feature type="compositionally biased region" description="Low complexity" evidence="1">
    <location>
        <begin position="1167"/>
        <end position="1186"/>
    </location>
</feature>
<evidence type="ECO:0000256" key="1">
    <source>
        <dbReference type="SAM" id="MobiDB-lite"/>
    </source>
</evidence>
<feature type="compositionally biased region" description="Polar residues" evidence="1">
    <location>
        <begin position="988"/>
        <end position="997"/>
    </location>
</feature>
<feature type="compositionally biased region" description="Polar residues" evidence="1">
    <location>
        <begin position="1108"/>
        <end position="1122"/>
    </location>
</feature>
<feature type="compositionally biased region" description="Basic residues" evidence="1">
    <location>
        <begin position="1150"/>
        <end position="1162"/>
    </location>
</feature>
<evidence type="ECO:0000313" key="5">
    <source>
        <dbReference type="EMBL" id="TFK28920.1"/>
    </source>
</evidence>
<feature type="compositionally biased region" description="Polar residues" evidence="1">
    <location>
        <begin position="923"/>
        <end position="952"/>
    </location>
</feature>
<keyword evidence="6" id="KW-1185">Reference proteome</keyword>
<feature type="transmembrane region" description="Helical" evidence="2">
    <location>
        <begin position="195"/>
        <end position="216"/>
    </location>
</feature>
<keyword evidence="3" id="KW-0732">Signal</keyword>
<dbReference type="InterPro" id="IPR010308">
    <property type="entry name" value="TRP_C"/>
</dbReference>
<feature type="chain" id="PRO_5022855483" description="TRP C-terminal domain-containing protein" evidence="3">
    <location>
        <begin position="30"/>
        <end position="1255"/>
    </location>
</feature>
<name>A0A5C3L840_COPMA</name>
<feature type="transmembrane region" description="Helical" evidence="2">
    <location>
        <begin position="512"/>
        <end position="531"/>
    </location>
</feature>
<gene>
    <name evidence="5" type="ORF">FA15DRAFT_611002</name>
</gene>
<dbReference type="EMBL" id="ML210152">
    <property type="protein sequence ID" value="TFK28920.1"/>
    <property type="molecule type" value="Genomic_DNA"/>
</dbReference>
<feature type="transmembrane region" description="Helical" evidence="2">
    <location>
        <begin position="543"/>
        <end position="563"/>
    </location>
</feature>
<feature type="transmembrane region" description="Helical" evidence="2">
    <location>
        <begin position="621"/>
        <end position="643"/>
    </location>
</feature>
<dbReference type="Proteomes" id="UP000307440">
    <property type="component" value="Unassembled WGS sequence"/>
</dbReference>
<feature type="transmembrane region" description="Helical" evidence="2">
    <location>
        <begin position="649"/>
        <end position="671"/>
    </location>
</feature>
<keyword evidence="2" id="KW-1133">Transmembrane helix</keyword>
<sequence length="1255" mass="134553">MSKPFPSSLPRIFALLLLFTSFAGRLARADPAVVPFRDCRDDRSENDENRFNISSIYAQVLKDSDEQHYLNLTVLGSSPLEIVGLTNSSSSLATLFTSTSVLTLNAWTNASYLCQNLRPPSPLRPVVEGVLTYCPIPAGDFAFSSTIPWGNNRELTTLNTKLRAVDPFGQELVCLDIATTPLAPTEYSTYGKANIILWSTVGLTLGYWAVVGIARITSAWNRGITRHQGKGVWSRAQSAGFIIASAISGERLASSPALLRFCTPSVRDVIFHTQWCALLGMVAVEWPQFIYPLLTQTAWATLAFNVTLTDDTRQHRWHPLTTPPFEPPSNFADQIADAQSPLYIDPAVPNTLFTLPPDATRGLSSFAYTLGIRPQDLFSVCLIIFLGIIAGTIVASAILWFIDVVVTNLVMKFHGQNSSYGAGNPKTRLGGSRSPGHTEALPGSTSLDESKPLTTNGFGLSRFPSGPLGGLTSSLNGEREQRDHGLTPRLWSWLRFRSDIGSFHGNVLHGNLVRILVWFHLPVTVFSCYQMTLPRSIASTTSITLAALSFVIFSIIIPAHLVIRVTFTTTNKLYDETRTLLSLGPLYNHYRHGSQLFASLFFATNIAFGVTVGAGQNSGTAQAIVILVVEVISALVTSIWLPWGSGASMGLISFLFCVARIVIAVLLVILTPTISIGPGPAGWVSYGILIVLALVYLALVLMLVVKLIEATVRIGGGIGFDKSRSAVDAGLIGTLSMVGFCGSRRKDASRKRSRAKSTTSKSNVYKSADVTGTPISGSGMFSPRRNSDLSSYNPPAALLSNESDRGSMTAPRFLGSADSRKGSTHSQPSFLRPEHANQPYREEIDQDWWTENENQGGAFIMGAWQPYGDSSRPHPPHHHHPPPRVGNAGGSASSSPVSSPPSSGFSRVGGGRAHIDNPYAIMQNPNASQQMPVLNPNSSTNTFPSIGQQGSAILTAPPLHATPSSQSHHHLQPPSHRSSPSRNYPPSAFQNYQNPNSPAGAYAGDEDEPPLPLSLVRQAQPVNTAFASSSVQPQHLAVDIGDLPPGAMPPAHVRTRSQTAIVEDAGASLYAANQSGASVNLNSASQRGMSARLSLPGSTLPPLKISSHRVTNSSSTGGIQQPPSAPARFTLKGDDDEDDDADSTGEDQHQKKKWYQFGKKRPHSSEGRTSTSGTGMIGGASSSSVVGHGGGNLREFGRMEPGDPSNPKPQRSFVVIRKPAGSMGRLNQGTAVAAASSSADQQRNATTPRSRPPTR</sequence>
<dbReference type="AlphaFoldDB" id="A0A5C3L840"/>
<feature type="region of interest" description="Disordered" evidence="1">
    <location>
        <begin position="861"/>
        <end position="1012"/>
    </location>
</feature>
<dbReference type="OrthoDB" id="5312224at2759"/>
<reference evidence="5 6" key="1">
    <citation type="journal article" date="2019" name="Nat. Ecol. Evol.">
        <title>Megaphylogeny resolves global patterns of mushroom evolution.</title>
        <authorList>
            <person name="Varga T."/>
            <person name="Krizsan K."/>
            <person name="Foldi C."/>
            <person name="Dima B."/>
            <person name="Sanchez-Garcia M."/>
            <person name="Sanchez-Ramirez S."/>
            <person name="Szollosi G.J."/>
            <person name="Szarkandi J.G."/>
            <person name="Papp V."/>
            <person name="Albert L."/>
            <person name="Andreopoulos W."/>
            <person name="Angelini C."/>
            <person name="Antonin V."/>
            <person name="Barry K.W."/>
            <person name="Bougher N.L."/>
            <person name="Buchanan P."/>
            <person name="Buyck B."/>
            <person name="Bense V."/>
            <person name="Catcheside P."/>
            <person name="Chovatia M."/>
            <person name="Cooper J."/>
            <person name="Damon W."/>
            <person name="Desjardin D."/>
            <person name="Finy P."/>
            <person name="Geml J."/>
            <person name="Haridas S."/>
            <person name="Hughes K."/>
            <person name="Justo A."/>
            <person name="Karasinski D."/>
            <person name="Kautmanova I."/>
            <person name="Kiss B."/>
            <person name="Kocsube S."/>
            <person name="Kotiranta H."/>
            <person name="LaButti K.M."/>
            <person name="Lechner B.E."/>
            <person name="Liimatainen K."/>
            <person name="Lipzen A."/>
            <person name="Lukacs Z."/>
            <person name="Mihaltcheva S."/>
            <person name="Morgado L.N."/>
            <person name="Niskanen T."/>
            <person name="Noordeloos M.E."/>
            <person name="Ohm R.A."/>
            <person name="Ortiz-Santana B."/>
            <person name="Ovrebo C."/>
            <person name="Racz N."/>
            <person name="Riley R."/>
            <person name="Savchenko A."/>
            <person name="Shiryaev A."/>
            <person name="Soop K."/>
            <person name="Spirin V."/>
            <person name="Szebenyi C."/>
            <person name="Tomsovsky M."/>
            <person name="Tulloss R.E."/>
            <person name="Uehling J."/>
            <person name="Grigoriev I.V."/>
            <person name="Vagvolgyi C."/>
            <person name="Papp T."/>
            <person name="Martin F.M."/>
            <person name="Miettinen O."/>
            <person name="Hibbett D.S."/>
            <person name="Nagy L.G."/>
        </authorList>
    </citation>
    <scope>NUCLEOTIDE SEQUENCE [LARGE SCALE GENOMIC DNA]</scope>
    <source>
        <strain evidence="5 6">CBS 121175</strain>
    </source>
</reference>
<feature type="region of interest" description="Disordered" evidence="1">
    <location>
        <begin position="1092"/>
        <end position="1255"/>
    </location>
</feature>
<feature type="region of interest" description="Disordered" evidence="1">
    <location>
        <begin position="746"/>
        <end position="839"/>
    </location>
</feature>
<feature type="compositionally biased region" description="Low complexity" evidence="1">
    <location>
        <begin position="890"/>
        <end position="906"/>
    </location>
</feature>
<proteinExistence type="predicted"/>
<feature type="signal peptide" evidence="3">
    <location>
        <begin position="1"/>
        <end position="29"/>
    </location>
</feature>
<feature type="compositionally biased region" description="Acidic residues" evidence="1">
    <location>
        <begin position="1134"/>
        <end position="1145"/>
    </location>
</feature>
<dbReference type="STRING" id="230819.A0A5C3L840"/>
<dbReference type="Pfam" id="PF06011">
    <property type="entry name" value="TRP"/>
    <property type="match status" value="1"/>
</dbReference>
<evidence type="ECO:0000259" key="4">
    <source>
        <dbReference type="Pfam" id="PF06011"/>
    </source>
</evidence>
<feature type="domain" description="TRP C-terminal" evidence="4">
    <location>
        <begin position="506"/>
        <end position="712"/>
    </location>
</feature>
<dbReference type="PANTHER" id="PTHR31145:SF6">
    <property type="entry name" value="INTEGRAL MEMBRANE PROTEIN (AFU_ORTHOLOGUE AFUA_7G01610)"/>
    <property type="match status" value="1"/>
</dbReference>
<feature type="transmembrane region" description="Helical" evidence="2">
    <location>
        <begin position="377"/>
        <end position="402"/>
    </location>
</feature>
<dbReference type="GO" id="GO:0016020">
    <property type="term" value="C:membrane"/>
    <property type="evidence" value="ECO:0007669"/>
    <property type="project" value="TreeGrafter"/>
</dbReference>
<feature type="transmembrane region" description="Helical" evidence="2">
    <location>
        <begin position="596"/>
        <end position="614"/>
    </location>
</feature>
<organism evidence="5 6">
    <name type="scientific">Coprinopsis marcescibilis</name>
    <name type="common">Agaric fungus</name>
    <name type="synonym">Psathyrella marcescibilis</name>
    <dbReference type="NCBI Taxonomy" id="230819"/>
    <lineage>
        <taxon>Eukaryota</taxon>
        <taxon>Fungi</taxon>
        <taxon>Dikarya</taxon>
        <taxon>Basidiomycota</taxon>
        <taxon>Agaricomycotina</taxon>
        <taxon>Agaricomycetes</taxon>
        <taxon>Agaricomycetidae</taxon>
        <taxon>Agaricales</taxon>
        <taxon>Agaricineae</taxon>
        <taxon>Psathyrellaceae</taxon>
        <taxon>Coprinopsis</taxon>
    </lineage>
</organism>
<dbReference type="GO" id="GO:0055085">
    <property type="term" value="P:transmembrane transport"/>
    <property type="evidence" value="ECO:0007669"/>
    <property type="project" value="TreeGrafter"/>
</dbReference>
<feature type="transmembrane region" description="Helical" evidence="2">
    <location>
        <begin position="683"/>
        <end position="705"/>
    </location>
</feature>
<dbReference type="InterPro" id="IPR040241">
    <property type="entry name" value="TRP_Flc/Pkd2-like"/>
</dbReference>
<keyword evidence="2" id="KW-0812">Transmembrane</keyword>
<dbReference type="PANTHER" id="PTHR31145">
    <property type="entry name" value="INTEGRAL MEMBRANE PROTEIN (AFU_ORTHOLOGUE AFUA_7G01610)"/>
    <property type="match status" value="1"/>
</dbReference>
<evidence type="ECO:0000313" key="6">
    <source>
        <dbReference type="Proteomes" id="UP000307440"/>
    </source>
</evidence>
<protein>
    <recommendedName>
        <fullName evidence="4">TRP C-terminal domain-containing protein</fullName>
    </recommendedName>
</protein>
<evidence type="ECO:0000256" key="3">
    <source>
        <dbReference type="SAM" id="SignalP"/>
    </source>
</evidence>
<feature type="compositionally biased region" description="Low complexity" evidence="1">
    <location>
        <begin position="972"/>
        <end position="987"/>
    </location>
</feature>
<accession>A0A5C3L840</accession>
<evidence type="ECO:0000256" key="2">
    <source>
        <dbReference type="SAM" id="Phobius"/>
    </source>
</evidence>
<keyword evidence="2" id="KW-0472">Membrane</keyword>